<accession>Q6TMQ6</accession>
<organism evidence="2">
    <name type="scientific">Streptomyces clavuligerus</name>
    <dbReference type="NCBI Taxonomy" id="1901"/>
    <lineage>
        <taxon>Bacteria</taxon>
        <taxon>Bacillati</taxon>
        <taxon>Actinomycetota</taxon>
        <taxon>Actinomycetes</taxon>
        <taxon>Kitasatosporales</taxon>
        <taxon>Streptomycetaceae</taxon>
        <taxon>Streptomyces</taxon>
    </lineage>
</organism>
<evidence type="ECO:0000313" key="2">
    <source>
        <dbReference type="EMBL" id="AAQ93567.1"/>
    </source>
</evidence>
<accession>B5GQX1</accession>
<geneLocation type="plasmid" evidence="2">
    <name>pSCL2</name>
</geneLocation>
<feature type="compositionally biased region" description="Basic and acidic residues" evidence="1">
    <location>
        <begin position="61"/>
        <end position="73"/>
    </location>
</feature>
<sequence>MSRFSGQSERFTPFPALPVNGFTLRGSERPLRADCVVESHTGNRSGRCVLPPVNGSSARDAAAELRGHQADRSRWRRGTGSVSAGP</sequence>
<gene>
    <name evidence="2" type="ORF">pSCL2.6.A8.13c</name>
</gene>
<name>Q6TMQ6_STRCL</name>
<protein>
    <submittedName>
        <fullName evidence="2">Uncharacterized protein</fullName>
    </submittedName>
</protein>
<dbReference type="AlphaFoldDB" id="Q6TMQ6"/>
<keyword evidence="2" id="KW-0614">Plasmid</keyword>
<feature type="region of interest" description="Disordered" evidence="1">
    <location>
        <begin position="42"/>
        <end position="86"/>
    </location>
</feature>
<proteinExistence type="predicted"/>
<evidence type="ECO:0000256" key="1">
    <source>
        <dbReference type="SAM" id="MobiDB-lite"/>
    </source>
</evidence>
<reference evidence="2" key="1">
    <citation type="submission" date="2003-09" db="EMBL/GenBank/DDBJ databases">
        <title>Characterization of pSCL2, a giant linear plasmid in Streptomyces clavuligerus.</title>
        <authorList>
            <person name="Wu W."/>
            <person name="Roy K.L."/>
        </authorList>
    </citation>
    <scope>NUCLEOTIDE SEQUENCE</scope>
    <source>
        <plasmid evidence="2">pSCL2</plasmid>
    </source>
</reference>
<dbReference type="EMBL" id="AY392416">
    <property type="protein sequence ID" value="AAQ93567.1"/>
    <property type="molecule type" value="Genomic_DNA"/>
</dbReference>